<evidence type="ECO:0000313" key="3">
    <source>
        <dbReference type="EMBL" id="MCD7455863.1"/>
    </source>
</evidence>
<dbReference type="Pfam" id="PF10536">
    <property type="entry name" value="PMD"/>
    <property type="match status" value="1"/>
</dbReference>
<feature type="region of interest" description="Disordered" evidence="1">
    <location>
        <begin position="105"/>
        <end position="148"/>
    </location>
</feature>
<dbReference type="InterPro" id="IPR019557">
    <property type="entry name" value="AminoTfrase-like_pln_mobile"/>
</dbReference>
<organism evidence="3 4">
    <name type="scientific">Datura stramonium</name>
    <name type="common">Jimsonweed</name>
    <name type="synonym">Common thornapple</name>
    <dbReference type="NCBI Taxonomy" id="4076"/>
    <lineage>
        <taxon>Eukaryota</taxon>
        <taxon>Viridiplantae</taxon>
        <taxon>Streptophyta</taxon>
        <taxon>Embryophyta</taxon>
        <taxon>Tracheophyta</taxon>
        <taxon>Spermatophyta</taxon>
        <taxon>Magnoliopsida</taxon>
        <taxon>eudicotyledons</taxon>
        <taxon>Gunneridae</taxon>
        <taxon>Pentapetalae</taxon>
        <taxon>asterids</taxon>
        <taxon>lamiids</taxon>
        <taxon>Solanales</taxon>
        <taxon>Solanaceae</taxon>
        <taxon>Solanoideae</taxon>
        <taxon>Datureae</taxon>
        <taxon>Datura</taxon>
    </lineage>
</organism>
<dbReference type="Proteomes" id="UP000823775">
    <property type="component" value="Unassembled WGS sequence"/>
</dbReference>
<feature type="domain" description="Aminotransferase-like plant mobile" evidence="2">
    <location>
        <begin position="18"/>
        <end position="48"/>
    </location>
</feature>
<gene>
    <name evidence="3" type="ORF">HAX54_029862</name>
</gene>
<proteinExistence type="predicted"/>
<evidence type="ECO:0000259" key="2">
    <source>
        <dbReference type="Pfam" id="PF10536"/>
    </source>
</evidence>
<name>A0ABS8SAK6_DATST</name>
<evidence type="ECO:0000256" key="1">
    <source>
        <dbReference type="SAM" id="MobiDB-lite"/>
    </source>
</evidence>
<comment type="caution">
    <text evidence="3">The sequence shown here is derived from an EMBL/GenBank/DDBJ whole genome shotgun (WGS) entry which is preliminary data.</text>
</comment>
<accession>A0ABS8SAK6</accession>
<feature type="compositionally biased region" description="Basic and acidic residues" evidence="1">
    <location>
        <begin position="130"/>
        <end position="148"/>
    </location>
</feature>
<protein>
    <recommendedName>
        <fullName evidence="2">Aminotransferase-like plant mobile domain-containing protein</fullName>
    </recommendedName>
</protein>
<reference evidence="3 4" key="1">
    <citation type="journal article" date="2021" name="BMC Genomics">
        <title>Datura genome reveals duplications of psychoactive alkaloid biosynthetic genes and high mutation rate following tissue culture.</title>
        <authorList>
            <person name="Rajewski A."/>
            <person name="Carter-House D."/>
            <person name="Stajich J."/>
            <person name="Litt A."/>
        </authorList>
    </citation>
    <scope>NUCLEOTIDE SEQUENCE [LARGE SCALE GENOMIC DNA]</scope>
    <source>
        <strain evidence="3">AR-01</strain>
    </source>
</reference>
<dbReference type="PANTHER" id="PTHR46033:SF8">
    <property type="entry name" value="PROTEIN MAINTENANCE OF MERISTEMS-LIKE"/>
    <property type="match status" value="1"/>
</dbReference>
<dbReference type="EMBL" id="JACEIK010000372">
    <property type="protein sequence ID" value="MCD7455863.1"/>
    <property type="molecule type" value="Genomic_DNA"/>
</dbReference>
<evidence type="ECO:0000313" key="4">
    <source>
        <dbReference type="Proteomes" id="UP000823775"/>
    </source>
</evidence>
<dbReference type="PANTHER" id="PTHR46033">
    <property type="entry name" value="PROTEIN MAIN-LIKE 2"/>
    <property type="match status" value="1"/>
</dbReference>
<keyword evidence="4" id="KW-1185">Reference proteome</keyword>
<sequence>MVNGIYPNKVDVGFIPYDFGVITALVKRWRPETHTFHMRISEATITLQNDLTDWETTPEDFDGVSRISVTGLANYIYNLPAIKAYSTKFEVQRRRARLSFALEYAPPEETEQPREVSTQRRPRHFIPMDGARHGERETSQHRGRRRAD</sequence>
<dbReference type="InterPro" id="IPR044824">
    <property type="entry name" value="MAIN-like"/>
</dbReference>